<keyword evidence="1" id="KW-0175">Coiled coil</keyword>
<feature type="compositionally biased region" description="Basic and acidic residues" evidence="2">
    <location>
        <begin position="21"/>
        <end position="31"/>
    </location>
</feature>
<proteinExistence type="predicted"/>
<dbReference type="Proteomes" id="UP000290582">
    <property type="component" value="Chromosome PVVCY_13"/>
</dbReference>
<reference evidence="3 4" key="1">
    <citation type="submission" date="2019-01" db="EMBL/GenBank/DDBJ databases">
        <authorList>
            <person name="Ramaprasad A."/>
        </authorList>
    </citation>
    <scope>NUCLEOTIDE SEQUENCE [LARGE SCALE GENOMIC DNA]</scope>
</reference>
<protein>
    <submittedName>
        <fullName evidence="3">Uncharacterized protein</fullName>
    </submittedName>
</protein>
<feature type="compositionally biased region" description="Basic and acidic residues" evidence="2">
    <location>
        <begin position="983"/>
        <end position="1004"/>
    </location>
</feature>
<feature type="coiled-coil region" evidence="1">
    <location>
        <begin position="164"/>
        <end position="198"/>
    </location>
</feature>
<feature type="region of interest" description="Disordered" evidence="2">
    <location>
        <begin position="1601"/>
        <end position="1624"/>
    </location>
</feature>
<feature type="coiled-coil region" evidence="1">
    <location>
        <begin position="1525"/>
        <end position="1552"/>
    </location>
</feature>
<dbReference type="RefSeq" id="XP_008622457.2">
    <property type="nucleotide sequence ID" value="XM_008624235.2"/>
</dbReference>
<name>A0A449BZ12_PLAVN</name>
<feature type="compositionally biased region" description="Low complexity" evidence="2">
    <location>
        <begin position="1601"/>
        <end position="1610"/>
    </location>
</feature>
<feature type="coiled-coil region" evidence="1">
    <location>
        <begin position="222"/>
        <end position="484"/>
    </location>
</feature>
<sequence>MDNYESPSEVLKKKQNGQIVENEKPVEPLNEDTKSKLKFIDIFNENNDTDKNEEINTFLKQKKVIKKRKDKKKGIPFFDDNYTNIDMPDLDFSFGNTNLKINDNILNDDYKTKNDMYDDSLYDNYNNKVSYLVSEVYRLKSELEESSQKECKKNEENKILLEKNNILSDSIDSMKKDIEKLKNIYEEETLRIKESYDRRLEVLKSELTEKDDYLKKKILDCENEANNKITDHENKYLNEKKKNDELATSLENVTKEKEDIVRQYTCEIANHKREQDKYKSEMEKWKDEAEKYKKEMEYYKKEAENYKNETDKYKKEMEHYKNETDKWKTETEKSKDEMNQRIEKMNEINEEIKRIENILTEEKKTNEKLQTIIENSEKDITNLNNAINQKNETIKTMVNDILLVKNVYEELVKEKEENEISKQKLVKEIKEYEKKITYLKSSVEEYNENNQKLVKCNQKLNENIRKKEKEITALQNENIYLKRENVVFNQNFLNSKSCKSGQINECSSDSTNSCKQNEKHMNKYQDNDFEVGKKKKIHKKTKNKKKICIKEKEDISTDTNGETESDDEKIEYNIEICDESEKDENLNEQTKVGIIKDTTKSIELVKEEKDKIQNIGGNNFIVPKNNSNKIGSEKLLSYKQLNMNIFDSKKNENNHFINDKGKKISSNIAIDQSDYNNDILHIEYSSPVNLKKKIKEQLKHSLMQTNKIQLFDITSNLVNIDNLSNALERKTKSNFIKRDIHDKLGIFYDESNDDIPYQESEEEDENNNNKKEIWMNNTKKGYLNLKTNSLLDNTLSGNFSNKQLNSSFLDKKMNNPFINKEFGSNKYLYDLNLYKLKKCNIISYNNSIIPIKRTKKNNLMRSIMDSNKTYIDSINKLNADKNYLNKYNERNEMNNSSLKWSDTNTVSNINQLHDDQGEVIIQPINLQTIENVKGDNKAIDYFLSHIQNNKLNNSILLMEKGNKAITKIPNSQLYFSNKSNKQQKKEKTKSQDENKINEHNNEDTHAISSFLNKMENINDDPNDKISNNFVIKKDFKNLISDDKYADVNNQKSIRSYLLSKYKKKSNVYGLFIINERLKNIYKNIENKKKSISNFPINMCNIEDMKKFSNSFSIIQNESQEYFENTNPVKNSENQNFNNKKDEDEKSIVYPNIEENKLLLEIPETQKEEIIGVQLSDDDDAKSHIKDGDNNSDDENDNICAVINYEHPQDTLQEVVTQINKNKNSEICDDYNDSIETYACDSEHTQIFDYKEKEKGERTIKSKNFEENNDLIYMNGSGENRLKIISCSEKNDEKEKNIINNDENEPSKKLSDLFSKHVNISEHMRKLPVLYSSKILKKGNHNISLNGNNKKKKNNERNINRDDCFKNDFKLDESQDEYYELLDSRNGYGNIFENLNESKIILRNGKKDKKYKDYLNKIKADMIENKDEIFDDQKIVKHHEKDTFNINDTLNTSFNHFLLSYKLNRRGLENSNSGYNNNEHDNNSNTIFDIIKSEKLNKIKKKQTILALHNEISNNVIKNKPQNIQFDHYYNKLKILRDKNQRLKNDRDLSSENYEKSNLSTQNILLPTSQISSALHNKSERSGKTFNNIYDKKTSESFLFNSNPLNNNSANNHRDHQNNFMVRKK</sequence>
<evidence type="ECO:0000313" key="4">
    <source>
        <dbReference type="Proteomes" id="UP000290582"/>
    </source>
</evidence>
<evidence type="ECO:0000256" key="1">
    <source>
        <dbReference type="SAM" id="Coils"/>
    </source>
</evidence>
<dbReference type="OrthoDB" id="10255512at2759"/>
<accession>A0A449BZ12</accession>
<feature type="region of interest" description="Disordered" evidence="2">
    <location>
        <begin position="1"/>
        <end position="31"/>
    </location>
</feature>
<dbReference type="GeneID" id="19958756"/>
<dbReference type="Gene3D" id="1.10.287.950">
    <property type="entry name" value="Methyl-accepting chemotaxis protein"/>
    <property type="match status" value="1"/>
</dbReference>
<feature type="region of interest" description="Disordered" evidence="2">
    <location>
        <begin position="1174"/>
        <end position="1195"/>
    </location>
</feature>
<feature type="region of interest" description="Disordered" evidence="2">
    <location>
        <begin position="974"/>
        <end position="1004"/>
    </location>
</feature>
<evidence type="ECO:0000256" key="2">
    <source>
        <dbReference type="SAM" id="MobiDB-lite"/>
    </source>
</evidence>
<dbReference type="EMBL" id="LR215069">
    <property type="protein sequence ID" value="VEV58621.1"/>
    <property type="molecule type" value="Genomic_DNA"/>
</dbReference>
<evidence type="ECO:0000313" key="3">
    <source>
        <dbReference type="EMBL" id="VEV58621.1"/>
    </source>
</evidence>
<dbReference type="KEGG" id="pvv:PVVCY_1305610"/>
<dbReference type="VEuPathDB" id="PlasmoDB:PVVCY_1305610"/>
<gene>
    <name evidence="3" type="ORF">PVVCY_1305610</name>
</gene>
<organism evidence="3 4">
    <name type="scientific">Plasmodium vinckei vinckei</name>
    <dbReference type="NCBI Taxonomy" id="54757"/>
    <lineage>
        <taxon>Eukaryota</taxon>
        <taxon>Sar</taxon>
        <taxon>Alveolata</taxon>
        <taxon>Apicomplexa</taxon>
        <taxon>Aconoidasida</taxon>
        <taxon>Haemosporida</taxon>
        <taxon>Plasmodiidae</taxon>
        <taxon>Plasmodium</taxon>
        <taxon>Plasmodium (Vinckeia)</taxon>
    </lineage>
</organism>